<dbReference type="InterPro" id="IPR003593">
    <property type="entry name" value="AAA+_ATPase"/>
</dbReference>
<dbReference type="Pfam" id="PF21327">
    <property type="entry name" value="GspA_C39-like"/>
    <property type="match status" value="1"/>
</dbReference>
<evidence type="ECO:0000313" key="2">
    <source>
        <dbReference type="EMBL" id="MEL0628391.1"/>
    </source>
</evidence>
<dbReference type="InterPro" id="IPR049945">
    <property type="entry name" value="AAA_22"/>
</dbReference>
<feature type="domain" description="AAA+ ATPase" evidence="1">
    <location>
        <begin position="42"/>
        <end position="196"/>
    </location>
</feature>
<keyword evidence="3" id="KW-1185">Reference proteome</keyword>
<dbReference type="EMBL" id="JBAKAZ010000005">
    <property type="protein sequence ID" value="MEL0628391.1"/>
    <property type="molecule type" value="Genomic_DNA"/>
</dbReference>
<dbReference type="InterPro" id="IPR002477">
    <property type="entry name" value="Peptidoglycan-bd-like"/>
</dbReference>
<dbReference type="Gene3D" id="3.40.50.300">
    <property type="entry name" value="P-loop containing nucleotide triphosphate hydrolases"/>
    <property type="match status" value="1"/>
</dbReference>
<dbReference type="Pfam" id="PF13401">
    <property type="entry name" value="AAA_22"/>
    <property type="match status" value="1"/>
</dbReference>
<organism evidence="2 3">
    <name type="scientific">Psychromonas aquatilis</name>
    <dbReference type="NCBI Taxonomy" id="2005072"/>
    <lineage>
        <taxon>Bacteria</taxon>
        <taxon>Pseudomonadati</taxon>
        <taxon>Pseudomonadota</taxon>
        <taxon>Gammaproteobacteria</taxon>
        <taxon>Alteromonadales</taxon>
        <taxon>Psychromonadaceae</taxon>
        <taxon>Psychromonas</taxon>
    </lineage>
</organism>
<dbReference type="InterPro" id="IPR027417">
    <property type="entry name" value="P-loop_NTPase"/>
</dbReference>
<dbReference type="PANTHER" id="PTHR35894:SF1">
    <property type="entry name" value="PHOSPHORIBULOKINASE _ URIDINE KINASE FAMILY"/>
    <property type="match status" value="1"/>
</dbReference>
<protein>
    <submittedName>
        <fullName evidence="2">AAA family ATPase</fullName>
    </submittedName>
</protein>
<dbReference type="InterPro" id="IPR036366">
    <property type="entry name" value="PGBDSf"/>
</dbReference>
<dbReference type="RefSeq" id="WP_341596340.1">
    <property type="nucleotide sequence ID" value="NZ_JBAKAZ010000005.1"/>
</dbReference>
<dbReference type="InterPro" id="IPR052026">
    <property type="entry name" value="ExeA_AAA_ATPase_DNA-bind"/>
</dbReference>
<evidence type="ECO:0000259" key="1">
    <source>
        <dbReference type="SMART" id="SM00382"/>
    </source>
</evidence>
<reference evidence="2 3" key="1">
    <citation type="submission" date="2024-02" db="EMBL/GenBank/DDBJ databases">
        <title>Bacteria isolated from the canopy kelp, Nereocystis luetkeana.</title>
        <authorList>
            <person name="Pfister C.A."/>
            <person name="Younker I.T."/>
            <person name="Light S.H."/>
        </authorList>
    </citation>
    <scope>NUCLEOTIDE SEQUENCE [LARGE SCALE GENOMIC DNA]</scope>
    <source>
        <strain evidence="2 3">TI.1.05</strain>
    </source>
</reference>
<comment type="caution">
    <text evidence="2">The sequence shown here is derived from an EMBL/GenBank/DDBJ whole genome shotgun (WGS) entry which is preliminary data.</text>
</comment>
<dbReference type="Pfam" id="PF01471">
    <property type="entry name" value="PG_binding_1"/>
    <property type="match status" value="1"/>
</dbReference>
<evidence type="ECO:0000313" key="3">
    <source>
        <dbReference type="Proteomes" id="UP001369082"/>
    </source>
</evidence>
<sequence>MYQDFFSLKEQPFSISPDPDFLFLSDRHKEALAHLMYGLQGNGGFVLLTGEVGTGKTTVCRALLEDISDKTDIAFILNPAQTEIELLATICDQLNIAYDVERASLKVLFDAISSWMLNNLDQGRSAIVLIDEAQHLSFSVLEQLRLLTNIESNNKKPLQVILIGQTELQQKLKENQLRQLAQRITARYHLLPLNLQETEYYIQHRLNVAGASYPIFETKLLKRIFKYSGGIPRLINLICDRSMLCAYTLNSPKVTAKMIDSAVKEMDLSLDTSILNKPFKQIWRVVLLILLVIFTAVQAPKIIHYFNQPQQALDGIAELGEALSDTNQVDPPVVIDDRTSTIVDNGEAIAPIVSESSIIDQQASLPWFDAYPELDLNNNRFTNALKTLYAVWGYEVSLNNVSCDQGEGALLQCFSEKTSLQKLELLNYPAVIELVNDEDSVYTVLYQVGKNYQLLIGSQMITVTKKWLLEYWSGESTILWKTPINASNPLKFGEKGDRVFWLSSHLNRLAGLPDGNKTRFDWKLKSQVIEFQENNNLVADGIAGKQTLMLLLQQTDSKVPSLL</sequence>
<dbReference type="PANTHER" id="PTHR35894">
    <property type="entry name" value="GENERAL SECRETION PATHWAY PROTEIN A-RELATED"/>
    <property type="match status" value="1"/>
</dbReference>
<dbReference type="InterPro" id="IPR036365">
    <property type="entry name" value="PGBD-like_sf"/>
</dbReference>
<proteinExistence type="predicted"/>
<dbReference type="SUPFAM" id="SSF47090">
    <property type="entry name" value="PGBD-like"/>
    <property type="match status" value="1"/>
</dbReference>
<accession>A0ABU9GM58</accession>
<gene>
    <name evidence="2" type="ORF">V6256_02110</name>
</gene>
<dbReference type="Gene3D" id="3.90.70.10">
    <property type="entry name" value="Cysteine proteinases"/>
    <property type="match status" value="1"/>
</dbReference>
<dbReference type="Gene3D" id="1.10.101.10">
    <property type="entry name" value="PGBD-like superfamily/PGBD"/>
    <property type="match status" value="1"/>
</dbReference>
<dbReference type="CDD" id="cd00009">
    <property type="entry name" value="AAA"/>
    <property type="match status" value="1"/>
</dbReference>
<dbReference type="InterPro" id="IPR048809">
    <property type="entry name" value="GspA_C39-like"/>
</dbReference>
<dbReference type="SUPFAM" id="SSF52540">
    <property type="entry name" value="P-loop containing nucleoside triphosphate hydrolases"/>
    <property type="match status" value="1"/>
</dbReference>
<dbReference type="Proteomes" id="UP001369082">
    <property type="component" value="Unassembled WGS sequence"/>
</dbReference>
<name>A0ABU9GM58_9GAMM</name>
<dbReference type="SMART" id="SM00382">
    <property type="entry name" value="AAA"/>
    <property type="match status" value="1"/>
</dbReference>